<dbReference type="EMBL" id="JACOQK010000001">
    <property type="protein sequence ID" value="MBC5787596.1"/>
    <property type="molecule type" value="Genomic_DNA"/>
</dbReference>
<dbReference type="RefSeq" id="WP_186996490.1">
    <property type="nucleotide sequence ID" value="NZ_JACOQK010000001.1"/>
</dbReference>
<dbReference type="PANTHER" id="PTHR41373">
    <property type="entry name" value="DUF2156 DOMAIN-CONTAINING PROTEIN"/>
    <property type="match status" value="1"/>
</dbReference>
<organism evidence="2 3">
    <name type="scientific">Clostridium facile</name>
    <dbReference type="NCBI Taxonomy" id="2763035"/>
    <lineage>
        <taxon>Bacteria</taxon>
        <taxon>Bacillati</taxon>
        <taxon>Bacillota</taxon>
        <taxon>Clostridia</taxon>
        <taxon>Eubacteriales</taxon>
        <taxon>Clostridiaceae</taxon>
        <taxon>Clostridium</taxon>
    </lineage>
</organism>
<accession>A0ABR7IR44</accession>
<evidence type="ECO:0000259" key="1">
    <source>
        <dbReference type="Pfam" id="PF09924"/>
    </source>
</evidence>
<dbReference type="Gene3D" id="3.40.630.30">
    <property type="match status" value="1"/>
</dbReference>
<evidence type="ECO:0000313" key="2">
    <source>
        <dbReference type="EMBL" id="MBC5787596.1"/>
    </source>
</evidence>
<dbReference type="InterPro" id="IPR024320">
    <property type="entry name" value="LPG_synthase_C"/>
</dbReference>
<gene>
    <name evidence="2" type="ORF">H8Z77_06110</name>
</gene>
<dbReference type="InterPro" id="IPR016181">
    <property type="entry name" value="Acyl_CoA_acyltransferase"/>
</dbReference>
<dbReference type="PANTHER" id="PTHR41373:SF1">
    <property type="entry name" value="PHOSPHATIDYLGLYCEROL LYSYLTRANSFERASE C-TERMINAL DOMAIN-CONTAINING PROTEIN"/>
    <property type="match status" value="1"/>
</dbReference>
<protein>
    <submittedName>
        <fullName evidence="2">DUF2156 domain-containing protein</fullName>
    </submittedName>
</protein>
<dbReference type="Proteomes" id="UP000649151">
    <property type="component" value="Unassembled WGS sequence"/>
</dbReference>
<sequence length="298" mass="34674">MLELKEIELTDKPWVDELLSYSDFRGCEYSFSTMFLWKFIYKTRIARVGDRLIVGSMVDGKISFLFPPGKGELRPVIQAMEEYSVQLGQPFYLHSVNKQAQEQLEQEFPGKFEFTETRDYFDYIYFTEKLTTLSGKKLHSKRNHINRFLENNEGRWSYEPITPENKEECRQMNKRWCAVNDCLMDDEKLSEQCAVAQAFRHFDALGLKGGLIRVDGEVIAYCMGEPLNSDTFVVHIEKAMSEIQGAYPIINQQFVKNTCQDYQYINREDDTGAEGLRKAKLSYYPALLEEKCNAVAVR</sequence>
<reference evidence="2 3" key="1">
    <citation type="submission" date="2020-08" db="EMBL/GenBank/DDBJ databases">
        <title>Genome public.</title>
        <authorList>
            <person name="Liu C."/>
            <person name="Sun Q."/>
        </authorList>
    </citation>
    <scope>NUCLEOTIDE SEQUENCE [LARGE SCALE GENOMIC DNA]</scope>
    <source>
        <strain evidence="2 3">NSJ-27</strain>
    </source>
</reference>
<comment type="caution">
    <text evidence="2">The sequence shown here is derived from an EMBL/GenBank/DDBJ whole genome shotgun (WGS) entry which is preliminary data.</text>
</comment>
<dbReference type="InterPro" id="IPR016732">
    <property type="entry name" value="UCP018688"/>
</dbReference>
<dbReference type="SUPFAM" id="SSF55729">
    <property type="entry name" value="Acyl-CoA N-acyltransferases (Nat)"/>
    <property type="match status" value="2"/>
</dbReference>
<feature type="domain" description="Phosphatidylglycerol lysyltransferase C-terminal" evidence="1">
    <location>
        <begin position="23"/>
        <end position="289"/>
    </location>
</feature>
<name>A0ABR7IR44_9CLOT</name>
<dbReference type="PIRSF" id="PIRSF018688">
    <property type="entry name" value="UCP018688"/>
    <property type="match status" value="1"/>
</dbReference>
<dbReference type="Pfam" id="PF09924">
    <property type="entry name" value="LPG_synthase_C"/>
    <property type="match status" value="1"/>
</dbReference>
<proteinExistence type="predicted"/>
<evidence type="ECO:0000313" key="3">
    <source>
        <dbReference type="Proteomes" id="UP000649151"/>
    </source>
</evidence>
<keyword evidence="3" id="KW-1185">Reference proteome</keyword>